<reference evidence="2 3" key="1">
    <citation type="submission" date="2018-05" db="EMBL/GenBank/DDBJ databases">
        <title>Genome sequencing and assembly of the regulated plant pathogen Lachnellula willkommii and related sister species for the development of diagnostic species identification markers.</title>
        <authorList>
            <person name="Giroux E."/>
            <person name="Bilodeau G."/>
        </authorList>
    </citation>
    <scope>NUCLEOTIDE SEQUENCE [LARGE SCALE GENOMIC DNA]</scope>
    <source>
        <strain evidence="2 3">CBS 185.66</strain>
    </source>
</reference>
<dbReference type="Proteomes" id="UP000431533">
    <property type="component" value="Unassembled WGS sequence"/>
</dbReference>
<dbReference type="Pfam" id="PF01738">
    <property type="entry name" value="DLH"/>
    <property type="match status" value="1"/>
</dbReference>
<dbReference type="GO" id="GO:0016787">
    <property type="term" value="F:hydrolase activity"/>
    <property type="evidence" value="ECO:0007669"/>
    <property type="project" value="UniProtKB-KW"/>
</dbReference>
<accession>A0A8H8U064</accession>
<organism evidence="2 3">
    <name type="scientific">Lachnellula hyalina</name>
    <dbReference type="NCBI Taxonomy" id="1316788"/>
    <lineage>
        <taxon>Eukaryota</taxon>
        <taxon>Fungi</taxon>
        <taxon>Dikarya</taxon>
        <taxon>Ascomycota</taxon>
        <taxon>Pezizomycotina</taxon>
        <taxon>Leotiomycetes</taxon>
        <taxon>Helotiales</taxon>
        <taxon>Lachnaceae</taxon>
        <taxon>Lachnellula</taxon>
    </lineage>
</organism>
<dbReference type="EMBL" id="QGMH01000056">
    <property type="protein sequence ID" value="TVY27040.1"/>
    <property type="molecule type" value="Genomic_DNA"/>
</dbReference>
<keyword evidence="2" id="KW-0378">Hydrolase</keyword>
<dbReference type="RefSeq" id="XP_031005828.1">
    <property type="nucleotide sequence ID" value="XM_031149713.1"/>
</dbReference>
<evidence type="ECO:0000313" key="3">
    <source>
        <dbReference type="Proteomes" id="UP000431533"/>
    </source>
</evidence>
<dbReference type="OrthoDB" id="17560at2759"/>
<comment type="caution">
    <text evidence="2">The sequence shown here is derived from an EMBL/GenBank/DDBJ whole genome shotgun (WGS) entry which is preliminary data.</text>
</comment>
<dbReference type="Gene3D" id="3.40.50.1820">
    <property type="entry name" value="alpha/beta hydrolase"/>
    <property type="match status" value="1"/>
</dbReference>
<gene>
    <name evidence="2" type="primary">tropI_2</name>
    <name evidence="2" type="ORF">LHYA1_G004757</name>
</gene>
<evidence type="ECO:0000313" key="2">
    <source>
        <dbReference type="EMBL" id="TVY27040.1"/>
    </source>
</evidence>
<feature type="domain" description="Dienelactone hydrolase" evidence="1">
    <location>
        <begin position="27"/>
        <end position="292"/>
    </location>
</feature>
<name>A0A8H8U064_9HELO</name>
<dbReference type="PANTHER" id="PTHR17630">
    <property type="entry name" value="DIENELACTONE HYDROLASE"/>
    <property type="match status" value="1"/>
</dbReference>
<keyword evidence="3" id="KW-1185">Reference proteome</keyword>
<sequence length="295" mass="32163">MSCPACFSGGVSKSHPTGTETSIHGLPTYVAQPADGVTPEGIIVFITDAFGWDFVNNRVLADHYAKRGGFLVYVPDFMNGNSLSPSVLALMDKIMEPGSWLTTVVYKPAYVLQAAIRTIPWLIKTRVSVSKPRVFAYVQALRTSPPPFRTDDLKIGAAGFCWGGKHAILLAHDTPSSRVQRHPSQLTSTSSTLSPLIDCCFTAHPSSIDVPADVDAITIPTSVAIGDSDMALKTPLIQQMKRILEDKKRGDHEVVVMEGAKHGFAVRTHPDDVHEMECAEKAEVQAVEWFGKWFA</sequence>
<protein>
    <submittedName>
        <fullName evidence="2">Hydrolase</fullName>
    </submittedName>
</protein>
<dbReference type="AlphaFoldDB" id="A0A8H8U064"/>
<dbReference type="PANTHER" id="PTHR17630:SF105">
    <property type="entry name" value="DIENELACTONE HYDROLASE FAMILY PROTEIN (AFU_ORTHOLOGUE AFUA_4G08790)"/>
    <property type="match status" value="1"/>
</dbReference>
<dbReference type="GeneID" id="41984955"/>
<evidence type="ECO:0000259" key="1">
    <source>
        <dbReference type="Pfam" id="PF01738"/>
    </source>
</evidence>
<dbReference type="InterPro" id="IPR029058">
    <property type="entry name" value="AB_hydrolase_fold"/>
</dbReference>
<proteinExistence type="predicted"/>
<dbReference type="SUPFAM" id="SSF53474">
    <property type="entry name" value="alpha/beta-Hydrolases"/>
    <property type="match status" value="1"/>
</dbReference>
<dbReference type="InterPro" id="IPR002925">
    <property type="entry name" value="Dienelactn_hydro"/>
</dbReference>